<feature type="domain" description="ABC transporter" evidence="10">
    <location>
        <begin position="7"/>
        <end position="246"/>
    </location>
</feature>
<keyword evidence="7 9" id="KW-1133">Transmembrane helix</keyword>
<evidence type="ECO:0000256" key="8">
    <source>
        <dbReference type="ARBA" id="ARBA00023136"/>
    </source>
</evidence>
<dbReference type="InterPro" id="IPR027417">
    <property type="entry name" value="P-loop_NTPase"/>
</dbReference>
<feature type="transmembrane region" description="Helical" evidence="9">
    <location>
        <begin position="420"/>
        <end position="444"/>
    </location>
</feature>
<feature type="transmembrane region" description="Helical" evidence="9">
    <location>
        <begin position="985"/>
        <end position="1011"/>
    </location>
</feature>
<feature type="transmembrane region" description="Helical" evidence="9">
    <location>
        <begin position="456"/>
        <end position="478"/>
    </location>
</feature>
<evidence type="ECO:0000256" key="5">
    <source>
        <dbReference type="ARBA" id="ARBA00022741"/>
    </source>
</evidence>
<dbReference type="InterPro" id="IPR043926">
    <property type="entry name" value="ABCG_dom"/>
</dbReference>
<dbReference type="Pfam" id="PF00005">
    <property type="entry name" value="ABC_tran"/>
    <property type="match status" value="2"/>
</dbReference>
<dbReference type="SMART" id="SM00382">
    <property type="entry name" value="AAA"/>
    <property type="match status" value="2"/>
</dbReference>
<dbReference type="GO" id="GO:0005524">
    <property type="term" value="F:ATP binding"/>
    <property type="evidence" value="ECO:0007669"/>
    <property type="project" value="UniProtKB-KW"/>
</dbReference>
<evidence type="ECO:0000256" key="7">
    <source>
        <dbReference type="ARBA" id="ARBA00022989"/>
    </source>
</evidence>
<dbReference type="GO" id="GO:0140359">
    <property type="term" value="F:ABC-type transporter activity"/>
    <property type="evidence" value="ECO:0007669"/>
    <property type="project" value="InterPro"/>
</dbReference>
<evidence type="ECO:0000256" key="4">
    <source>
        <dbReference type="ARBA" id="ARBA00022692"/>
    </source>
</evidence>
<dbReference type="STRING" id="568069.A0A1J1J422"/>
<evidence type="ECO:0000256" key="2">
    <source>
        <dbReference type="ARBA" id="ARBA00005814"/>
    </source>
</evidence>
<dbReference type="GO" id="GO:0016887">
    <property type="term" value="F:ATP hydrolysis activity"/>
    <property type="evidence" value="ECO:0007669"/>
    <property type="project" value="InterPro"/>
</dbReference>
<evidence type="ECO:0000256" key="6">
    <source>
        <dbReference type="ARBA" id="ARBA00022840"/>
    </source>
</evidence>
<dbReference type="PROSITE" id="PS50893">
    <property type="entry name" value="ABC_TRANSPORTER_2"/>
    <property type="match status" value="2"/>
</dbReference>
<dbReference type="PANTHER" id="PTHR48041">
    <property type="entry name" value="ABC TRANSPORTER G FAMILY MEMBER 28"/>
    <property type="match status" value="1"/>
</dbReference>
<organism evidence="11 12">
    <name type="scientific">Clunio marinus</name>
    <dbReference type="NCBI Taxonomy" id="568069"/>
    <lineage>
        <taxon>Eukaryota</taxon>
        <taxon>Metazoa</taxon>
        <taxon>Ecdysozoa</taxon>
        <taxon>Arthropoda</taxon>
        <taxon>Hexapoda</taxon>
        <taxon>Insecta</taxon>
        <taxon>Pterygota</taxon>
        <taxon>Neoptera</taxon>
        <taxon>Endopterygota</taxon>
        <taxon>Diptera</taxon>
        <taxon>Nematocera</taxon>
        <taxon>Chironomoidea</taxon>
        <taxon>Chironomidae</taxon>
        <taxon>Clunio</taxon>
    </lineage>
</organism>
<keyword evidence="12" id="KW-1185">Reference proteome</keyword>
<reference evidence="11 12" key="1">
    <citation type="submission" date="2015-04" db="EMBL/GenBank/DDBJ databases">
        <authorList>
            <person name="Syromyatnikov M.Y."/>
            <person name="Popov V.N."/>
        </authorList>
    </citation>
    <scope>NUCLEOTIDE SEQUENCE [LARGE SCALE GENOMIC DNA]</scope>
</reference>
<comment type="subcellular location">
    <subcellularLocation>
        <location evidence="1">Membrane</location>
        <topology evidence="1">Multi-pass membrane protein</topology>
    </subcellularLocation>
</comment>
<evidence type="ECO:0000256" key="3">
    <source>
        <dbReference type="ARBA" id="ARBA00022448"/>
    </source>
</evidence>
<proteinExistence type="inferred from homology"/>
<dbReference type="CDD" id="cd03213">
    <property type="entry name" value="ABCG_EPDR"/>
    <property type="match status" value="1"/>
</dbReference>
<dbReference type="PROSITE" id="PS00211">
    <property type="entry name" value="ABC_TRANSPORTER_1"/>
    <property type="match status" value="2"/>
</dbReference>
<dbReference type="EMBL" id="CVRI01000066">
    <property type="protein sequence ID" value="CRL06230.1"/>
    <property type="molecule type" value="Genomic_DNA"/>
</dbReference>
<feature type="transmembrane region" description="Helical" evidence="9">
    <location>
        <begin position="912"/>
        <end position="931"/>
    </location>
</feature>
<name>A0A1J1J422_9DIPT</name>
<dbReference type="GO" id="GO:0005886">
    <property type="term" value="C:plasma membrane"/>
    <property type="evidence" value="ECO:0007669"/>
    <property type="project" value="TreeGrafter"/>
</dbReference>
<feature type="domain" description="ABC transporter" evidence="10">
    <location>
        <begin position="584"/>
        <end position="827"/>
    </location>
</feature>
<dbReference type="Pfam" id="PF01061">
    <property type="entry name" value="ABC2_membrane"/>
    <property type="match status" value="2"/>
</dbReference>
<keyword evidence="8 9" id="KW-0472">Membrane</keyword>
<dbReference type="Proteomes" id="UP000183832">
    <property type="component" value="Unassembled WGS sequence"/>
</dbReference>
<evidence type="ECO:0000256" key="1">
    <source>
        <dbReference type="ARBA" id="ARBA00004141"/>
    </source>
</evidence>
<dbReference type="PANTHER" id="PTHR48041:SF133">
    <property type="entry name" value="GH24286P"/>
    <property type="match status" value="1"/>
</dbReference>
<dbReference type="InterPro" id="IPR013525">
    <property type="entry name" value="ABC2_TM"/>
</dbReference>
<feature type="transmembrane region" description="Helical" evidence="9">
    <location>
        <begin position="1055"/>
        <end position="1074"/>
    </location>
</feature>
<dbReference type="OrthoDB" id="66620at2759"/>
<feature type="transmembrane region" description="Helical" evidence="9">
    <location>
        <begin position="1023"/>
        <end position="1043"/>
    </location>
</feature>
<protein>
    <submittedName>
        <fullName evidence="11">CLUMA_CG019054, isoform A</fullName>
    </submittedName>
</protein>
<keyword evidence="6" id="KW-0067">ATP-binding</keyword>
<evidence type="ECO:0000256" key="9">
    <source>
        <dbReference type="SAM" id="Phobius"/>
    </source>
</evidence>
<dbReference type="InterPro" id="IPR003593">
    <property type="entry name" value="AAA+_ATPase"/>
</dbReference>
<evidence type="ECO:0000313" key="11">
    <source>
        <dbReference type="EMBL" id="CRL06230.1"/>
    </source>
</evidence>
<dbReference type="Pfam" id="PF19055">
    <property type="entry name" value="ABC2_membrane_7"/>
    <property type="match status" value="2"/>
</dbReference>
<sequence>MISRTNIEFEQLRYGVKQEVFGKSEKLILNNINGEFRSFELSAVLGASGSGKTSLLKILSGFMKKNVSGSIKINGDDRSDFIKKNSTFIMQEEHLHGLLTVHEAMNFAFKLKTGNMLSNQERDEKIVSILKTLGLSENLNNYSGDLSGGEQKRLSIALELVDDPSILFLDEPTTGLDSSSSTQCIKLLKKLALEGKIIICTIHTPSALLFEMFDHIYALADGCCIYQGSSKNLVPFLKELDLICPPTFNPSDFLLEIATNSYGYQNQRLVDKIMNGSVESYRDILINNNNNNNDKYNNNDAVNEKGHKSLNDIRRYHHYSPSFVTQLTQLLLRNGMFLMRDKMFLWIRVMVHLIVGLMIGFIYYNIGHEATEILNIFRFVPIAVGFLSYAGFYSLMVRFPLDLPITKRECFNRWYSSGSYYLALIISDIPIIITCCTFYTIIIFYFTDQPMESFRLINVIFIGILTSFTAQSYGLLIGSLFDVKIALVVAGFLMAFHVLFGGFFILMKDVSSGFYWLFETTYIKHSLDGFASLILGFNRKKLHCSDIYCHFEDPNKFMKFIGLEENLTKIKKLNIKCMNEKLTIEFEELRYSVKTVFYDIFGLNKKEILKGINGEFRGCELSAIMGPSGCGKSTLLNVLSGYSTSNVRGSIRVNGKPRDFNLFRKQSSYIMQEQNLHALLTLRETMLFSIRLKTGNSLKKEQREKKVLMILENLGLDNEIDTFVKDLSGGQQKRLAIALELVDDPSILFIDEPTTGLDSSSSTQCVKLLQKLAHEGKTIICTIHTPSALLLQMFDNLYTLADGVCIYQGASKNIVPFLHELDIICPETFNPADFLLEIANNDYGEQNYLLQAKIKNGLNNEYRKKSESIIIESNCELSSYQRSASSSSSFIDQVIQLTARNTLFNIRDKSYMLMRLVVYLFVGFLVGIMYYNIGNDAKQMINIYKSIFILVAFLMYTSLYSLAVRFPLDLPIIQREHFNRWYSTAAHYIALNLADVPIVIICSIMFTVVAYTMTNHPLEDFRLGTVLAIGLALSFTSQAYGIFAGSFVEIKLSLLFAALLMLYQIIFAGGLVFMKDVNPYWHWMFEISFMKHALDGYGSLILGFNRTKLECEELYCHFISTKKFMTMIDMREDIPKVFHSLGIIWAVFHFAAYCVMRFRLNH</sequence>
<feature type="transmembrane region" description="Helical" evidence="9">
    <location>
        <begin position="943"/>
        <end position="964"/>
    </location>
</feature>
<dbReference type="InterPro" id="IPR050352">
    <property type="entry name" value="ABCG_transporters"/>
</dbReference>
<dbReference type="InterPro" id="IPR003439">
    <property type="entry name" value="ABC_transporter-like_ATP-bd"/>
</dbReference>
<accession>A0A1J1J422</accession>
<dbReference type="Gene3D" id="3.40.50.300">
    <property type="entry name" value="P-loop containing nucleotide triphosphate hydrolases"/>
    <property type="match status" value="2"/>
</dbReference>
<gene>
    <name evidence="11" type="ORF">CLUMA_CG019054</name>
</gene>
<keyword evidence="4 9" id="KW-0812">Transmembrane</keyword>
<comment type="similarity">
    <text evidence="2">Belongs to the ABC transporter superfamily. ABCG family. Eye pigment precursor importer (TC 3.A.1.204) subfamily.</text>
</comment>
<dbReference type="FunFam" id="3.40.50.300:FF:001077">
    <property type="entry name" value="Uncharacterized protein, isoform A"/>
    <property type="match status" value="2"/>
</dbReference>
<evidence type="ECO:0000259" key="10">
    <source>
        <dbReference type="PROSITE" id="PS50893"/>
    </source>
</evidence>
<feature type="transmembrane region" description="Helical" evidence="9">
    <location>
        <begin position="485"/>
        <end position="507"/>
    </location>
</feature>
<dbReference type="SUPFAM" id="SSF52540">
    <property type="entry name" value="P-loop containing nucleoside triphosphate hydrolases"/>
    <property type="match status" value="2"/>
</dbReference>
<feature type="transmembrane region" description="Helical" evidence="9">
    <location>
        <begin position="343"/>
        <end position="364"/>
    </location>
</feature>
<dbReference type="InterPro" id="IPR017871">
    <property type="entry name" value="ABC_transporter-like_CS"/>
</dbReference>
<keyword evidence="5" id="KW-0547">Nucleotide-binding</keyword>
<feature type="transmembrane region" description="Helical" evidence="9">
    <location>
        <begin position="1137"/>
        <end position="1156"/>
    </location>
</feature>
<evidence type="ECO:0000313" key="12">
    <source>
        <dbReference type="Proteomes" id="UP000183832"/>
    </source>
</evidence>
<dbReference type="AlphaFoldDB" id="A0A1J1J422"/>
<feature type="transmembrane region" description="Helical" evidence="9">
    <location>
        <begin position="376"/>
        <end position="399"/>
    </location>
</feature>
<keyword evidence="3" id="KW-0813">Transport</keyword>